<protein>
    <submittedName>
        <fullName evidence="2">Uncharacterized protein</fullName>
    </submittedName>
</protein>
<proteinExistence type="predicted"/>
<organism evidence="2 3">
    <name type="scientific">Cupriavidus neocaledonicus</name>
    <dbReference type="NCBI Taxonomy" id="1040979"/>
    <lineage>
        <taxon>Bacteria</taxon>
        <taxon>Pseudomonadati</taxon>
        <taxon>Pseudomonadota</taxon>
        <taxon>Betaproteobacteria</taxon>
        <taxon>Burkholderiales</taxon>
        <taxon>Burkholderiaceae</taxon>
        <taxon>Cupriavidus</taxon>
    </lineage>
</organism>
<dbReference type="Proteomes" id="UP000255168">
    <property type="component" value="Plasmid III"/>
</dbReference>
<evidence type="ECO:0000256" key="1">
    <source>
        <dbReference type="SAM" id="MobiDB-lite"/>
    </source>
</evidence>
<keyword evidence="2" id="KW-0614">Plasmid</keyword>
<feature type="region of interest" description="Disordered" evidence="1">
    <location>
        <begin position="1"/>
        <end position="62"/>
    </location>
</feature>
<geneLocation type="plasmid" evidence="3">
    <name>iii</name>
</geneLocation>
<reference evidence="2 3" key="1">
    <citation type="submission" date="2018-01" db="EMBL/GenBank/DDBJ databases">
        <authorList>
            <person name="Clerissi C."/>
        </authorList>
    </citation>
    <scope>NUCLEOTIDE SEQUENCE [LARGE SCALE GENOMIC DNA]</scope>
    <source>
        <strain evidence="2">Cupriavidus taiwanensis STM 6160</strain>
        <plasmid evidence="3">iii</plasmid>
    </source>
</reference>
<name>A0A375HZL3_9BURK</name>
<dbReference type="AlphaFoldDB" id="A0A375HZL3"/>
<sequence>MSAGTMRGRWHNSGAKSAADRKPQLPAGRQDPTTSSEMPGRSDTPHAGLRVDRTVLQPAQRK</sequence>
<accession>A0A375HZL3</accession>
<evidence type="ECO:0000313" key="3">
    <source>
        <dbReference type="Proteomes" id="UP000255168"/>
    </source>
</evidence>
<dbReference type="EMBL" id="LT984808">
    <property type="protein sequence ID" value="SPD62294.1"/>
    <property type="molecule type" value="Genomic_DNA"/>
</dbReference>
<gene>
    <name evidence="2" type="ORF">CBM2607_P10293</name>
</gene>
<evidence type="ECO:0000313" key="2">
    <source>
        <dbReference type="EMBL" id="SPD62294.1"/>
    </source>
</evidence>